<dbReference type="EMBL" id="KN714668">
    <property type="protein sequence ID" value="KUI53306.1"/>
    <property type="molecule type" value="Genomic_DNA"/>
</dbReference>
<feature type="region of interest" description="Disordered" evidence="3">
    <location>
        <begin position="233"/>
        <end position="260"/>
    </location>
</feature>
<feature type="compositionally biased region" description="Polar residues" evidence="3">
    <location>
        <begin position="23"/>
        <end position="32"/>
    </location>
</feature>
<evidence type="ECO:0000256" key="2">
    <source>
        <dbReference type="PROSITE-ProRule" id="PRU00168"/>
    </source>
</evidence>
<feature type="compositionally biased region" description="Basic residues" evidence="3">
    <location>
        <begin position="701"/>
        <end position="714"/>
    </location>
</feature>
<dbReference type="CDD" id="cd06224">
    <property type="entry name" value="REM"/>
    <property type="match status" value="1"/>
</dbReference>
<evidence type="ECO:0000259" key="4">
    <source>
        <dbReference type="PROSITE" id="PS50009"/>
    </source>
</evidence>
<dbReference type="InterPro" id="IPR023578">
    <property type="entry name" value="Ras_GEF_dom_sf"/>
</dbReference>
<dbReference type="GO" id="GO:0005085">
    <property type="term" value="F:guanyl-nucleotide exchange factor activity"/>
    <property type="evidence" value="ECO:0007669"/>
    <property type="project" value="UniProtKB-KW"/>
</dbReference>
<dbReference type="PANTHER" id="PTHR23113">
    <property type="entry name" value="GUANINE NUCLEOTIDE EXCHANGE FACTOR"/>
    <property type="match status" value="1"/>
</dbReference>
<dbReference type="SMART" id="SM00147">
    <property type="entry name" value="RasGEF"/>
    <property type="match status" value="1"/>
</dbReference>
<feature type="compositionally biased region" description="Polar residues" evidence="3">
    <location>
        <begin position="814"/>
        <end position="826"/>
    </location>
</feature>
<feature type="region of interest" description="Disordered" evidence="3">
    <location>
        <begin position="1"/>
        <end position="152"/>
    </location>
</feature>
<feature type="domain" description="Ras-GEF" evidence="4">
    <location>
        <begin position="1599"/>
        <end position="1846"/>
    </location>
</feature>
<accession>A0A194UNT4</accession>
<dbReference type="PROSITE" id="PS50009">
    <property type="entry name" value="RASGEF_CAT"/>
    <property type="match status" value="1"/>
</dbReference>
<feature type="compositionally biased region" description="Basic and acidic residues" evidence="3">
    <location>
        <begin position="1036"/>
        <end position="1052"/>
    </location>
</feature>
<evidence type="ECO:0000313" key="6">
    <source>
        <dbReference type="EMBL" id="KUI53306.1"/>
    </source>
</evidence>
<dbReference type="Gene3D" id="1.20.870.10">
    <property type="entry name" value="Son of sevenless (SoS) protein Chain: S domain 1"/>
    <property type="match status" value="1"/>
</dbReference>
<feature type="compositionally biased region" description="Basic and acidic residues" evidence="3">
    <location>
        <begin position="106"/>
        <end position="131"/>
    </location>
</feature>
<dbReference type="PANTHER" id="PTHR23113:SF363">
    <property type="entry name" value="PROTEIN SON OF SEVENLESS"/>
    <property type="match status" value="1"/>
</dbReference>
<evidence type="ECO:0000256" key="3">
    <source>
        <dbReference type="SAM" id="MobiDB-lite"/>
    </source>
</evidence>
<dbReference type="GO" id="GO:0005886">
    <property type="term" value="C:plasma membrane"/>
    <property type="evidence" value="ECO:0007669"/>
    <property type="project" value="TreeGrafter"/>
</dbReference>
<gene>
    <name evidence="6" type="ORF">VP1G_00750</name>
</gene>
<dbReference type="GO" id="GO:0007265">
    <property type="term" value="P:Ras protein signal transduction"/>
    <property type="evidence" value="ECO:0007669"/>
    <property type="project" value="TreeGrafter"/>
</dbReference>
<evidence type="ECO:0000259" key="5">
    <source>
        <dbReference type="PROSITE" id="PS50212"/>
    </source>
</evidence>
<dbReference type="Gene3D" id="1.10.840.10">
    <property type="entry name" value="Ras guanine-nucleotide exchange factors catalytic domain"/>
    <property type="match status" value="1"/>
</dbReference>
<dbReference type="InterPro" id="IPR036964">
    <property type="entry name" value="RASGEF_cat_dom_sf"/>
</dbReference>
<feature type="compositionally biased region" description="Polar residues" evidence="3">
    <location>
        <begin position="764"/>
        <end position="779"/>
    </location>
</feature>
<protein>
    <submittedName>
        <fullName evidence="6">Guanine nucleotide exchange factor LTE1</fullName>
    </submittedName>
</protein>
<feature type="region of interest" description="Disordered" evidence="3">
    <location>
        <begin position="977"/>
        <end position="1000"/>
    </location>
</feature>
<feature type="compositionally biased region" description="Low complexity" evidence="3">
    <location>
        <begin position="1486"/>
        <end position="1501"/>
    </location>
</feature>
<feature type="compositionally biased region" description="Polar residues" evidence="3">
    <location>
        <begin position="1550"/>
        <end position="1561"/>
    </location>
</feature>
<feature type="compositionally biased region" description="Acidic residues" evidence="3">
    <location>
        <begin position="1"/>
        <end position="10"/>
    </location>
</feature>
<feature type="compositionally biased region" description="Acidic residues" evidence="3">
    <location>
        <begin position="1460"/>
        <end position="1471"/>
    </location>
</feature>
<organism evidence="6 7">
    <name type="scientific">Cytospora mali</name>
    <name type="common">Apple Valsa canker fungus</name>
    <name type="synonym">Valsa mali</name>
    <dbReference type="NCBI Taxonomy" id="578113"/>
    <lineage>
        <taxon>Eukaryota</taxon>
        <taxon>Fungi</taxon>
        <taxon>Dikarya</taxon>
        <taxon>Ascomycota</taxon>
        <taxon>Pezizomycotina</taxon>
        <taxon>Sordariomycetes</taxon>
        <taxon>Sordariomycetidae</taxon>
        <taxon>Diaporthales</taxon>
        <taxon>Cytosporaceae</taxon>
        <taxon>Cytospora</taxon>
    </lineage>
</organism>
<feature type="compositionally biased region" description="Basic and acidic residues" evidence="3">
    <location>
        <begin position="1374"/>
        <end position="1422"/>
    </location>
</feature>
<feature type="compositionally biased region" description="Polar residues" evidence="3">
    <location>
        <begin position="1287"/>
        <end position="1297"/>
    </location>
</feature>
<dbReference type="SUPFAM" id="SSF48366">
    <property type="entry name" value="Ras GEF"/>
    <property type="match status" value="1"/>
</dbReference>
<feature type="region of interest" description="Disordered" evidence="3">
    <location>
        <begin position="174"/>
        <end position="194"/>
    </location>
</feature>
<feature type="region of interest" description="Disordered" evidence="3">
    <location>
        <begin position="764"/>
        <end position="799"/>
    </location>
</feature>
<feature type="region of interest" description="Disordered" evidence="3">
    <location>
        <begin position="1030"/>
        <end position="1084"/>
    </location>
</feature>
<dbReference type="Pfam" id="PF00617">
    <property type="entry name" value="RasGEF"/>
    <property type="match status" value="1"/>
</dbReference>
<dbReference type="SMART" id="SM00229">
    <property type="entry name" value="RasGEFN"/>
    <property type="match status" value="1"/>
</dbReference>
<dbReference type="OrthoDB" id="10254377at2759"/>
<feature type="domain" description="N-terminal Ras-GEF" evidence="5">
    <location>
        <begin position="415"/>
        <end position="542"/>
    </location>
</feature>
<feature type="compositionally biased region" description="Polar residues" evidence="3">
    <location>
        <begin position="1513"/>
        <end position="1523"/>
    </location>
</feature>
<dbReference type="STRING" id="694573.A0A194UNT4"/>
<feature type="compositionally biased region" description="Polar residues" evidence="3">
    <location>
        <begin position="1352"/>
        <end position="1363"/>
    </location>
</feature>
<proteinExistence type="predicted"/>
<evidence type="ECO:0000256" key="1">
    <source>
        <dbReference type="ARBA" id="ARBA00022658"/>
    </source>
</evidence>
<feature type="compositionally biased region" description="Polar residues" evidence="3">
    <location>
        <begin position="1435"/>
        <end position="1444"/>
    </location>
</feature>
<dbReference type="PROSITE" id="PS50212">
    <property type="entry name" value="RASGEF_NTER"/>
    <property type="match status" value="1"/>
</dbReference>
<dbReference type="InterPro" id="IPR001895">
    <property type="entry name" value="RASGEF_cat_dom"/>
</dbReference>
<feature type="compositionally biased region" description="Low complexity" evidence="3">
    <location>
        <begin position="33"/>
        <end position="45"/>
    </location>
</feature>
<feature type="region of interest" description="Disordered" evidence="3">
    <location>
        <begin position="1279"/>
        <end position="1568"/>
    </location>
</feature>
<dbReference type="InterPro" id="IPR008937">
    <property type="entry name" value="Ras-like_GEF"/>
</dbReference>
<evidence type="ECO:0000313" key="7">
    <source>
        <dbReference type="Proteomes" id="UP000078576"/>
    </source>
</evidence>
<dbReference type="InterPro" id="IPR000651">
    <property type="entry name" value="Ras-like_Gua-exchang_fac_N"/>
</dbReference>
<keyword evidence="1 2" id="KW-0344">Guanine-nucleotide releasing factor</keyword>
<dbReference type="Proteomes" id="UP000078576">
    <property type="component" value="Unassembled WGS sequence"/>
</dbReference>
<dbReference type="Pfam" id="PF00618">
    <property type="entry name" value="RasGEF_N"/>
    <property type="match status" value="1"/>
</dbReference>
<feature type="region of interest" description="Disordered" evidence="3">
    <location>
        <begin position="693"/>
        <end position="722"/>
    </location>
</feature>
<sequence length="1850" mass="204101">MTSEEMEPDTDAPLLPLQGIRITPSTSTKTSAQQSPRRSQQNPPQKKNVTKPPVALRPAPQDATMTRRPPPTKKTGNDRSAVPMAARKLSTRKVPSPKMKPLLPVMERKSQEDKATARRLRNNSDAERSDITPDGGSAGREGRQFTVGNVGNNGRIYLRPTVRPAHQRYPQPHFIFPMTPPQTAGLGATTNDKNEREDTLGISQLHGSQWTPSQIPSTPTTAQPLQSLLLDDRGTSRAGHRRALSDSTIHGSTAARESDPGAFKIVVTQPGEEQRPKTVEDIDTKNPPHLEIAIPSWKLGTPRFSVRGTPFIRGSSYAPTEEFRSSTHSRLDRSGGLTPRFRSSIASRRPGSFIVSPGRRRESQQSQPIDPAGPPSQHALRQTYMPPHIAIEPAMFDALTFKPTCDGRIVVRYSSTGAVTAATPPRLVAEITSPSFLDYELLSDFFLTFRAYLDPMDLLKMLFARMRWALARDDEVGMVVRVRTFVALRHWILNYFVEDFVCEYDMRKDFCNLLNSLIDEISQDSKGRRVQLKILAELKKCWRRVCAQFWDGPEFDASLPPEIPIAPGGIPGYRNPSFDPEFWQKYLDNGPPQLDDVLAPLASDFPDGETSFFRDVARAGDDEDHVVGFRPGTPENQINERDTQLSPTSISSADVVSCSFPTRTLKFSSPGSTHPLAAHPVDPASVYNNMEPVATTPRSLNGKRVRAQHSHKRSGSQSDSLREHSISLEQLLQRNTETLLSLPYAGSLVRGNVLPPAQAFVEVASSTPGHGGNRQTTLFQPYLDDSQRDKGTASAMSGQGMRKLIGSVRRALSTRGQDVSPTQENFNIEPIGPRGVTTNRLPGTAIVPQARPRTNSSRPPVRIDLLGAGIVDDFKKVIREDAAAEAALRFYQGSIPSTSCTVKAPGEDAEFSAAGIDNRLRISQHGSSRPLSEGALTTGSKSIVIIDDTLQPPSEFPAMTGALPAFNPSVEAFAESFMPQGADPTPPNTPPGRTADTPRRSSHLLGHHMLYSARSVDALPPFVPDLNSLLGGSNHRPSEDMTRPSIDSRRPLSDTYRQSSSRPPLSMGRGHGRHRSSRSLRSIGTLGPRRYASFHSGMAPRSTVRSFDATTYSDRASLDQSSEVPVVQPLRLLRRRPGGDLRAVGNIGDLDHKPLRKSRSVGSLTTYTDSLRTSYFHSPGMVRDSVALVDVVNSDYSRTRAEAFSLGIITEKPKRKLSLLSTNSSKPIMRPSFEAEAQKLANIPDDDDDGGVESALLKLEGKYEKRTLRLSREPSNALLKGLDATNRKSPVSRQNSDLRAEKKKHRQEHIGEEGVMPPAPPAEDSPNVSQSSFLDVPGKGRSLRDDVGSFLSDGSSESYSSIPLLQRGLTDDDQMSRAEWTDRSVLKGPEEDGMSADERNGEDEHCSYEIVEKSRSIEKIKPGDTMPTTRERSNTGDSHQSFLNIDSDDDELSSELSDNPVDDEEEDDDDLGIFPSLRRGATPNKVQTAASQQSPVAPQASRLEGKPSPPIAITQSPSLSNEAANVPELHSAQIWGPNKPLPPTPEYTPNFGQSGPTSSLKPSLDPTGVNEALRNAADMQEEEAKRKYSAHLPFILAFDSETLAQQFTLIEKDALDEIDWKELIEMQWKNAENNDCRSWVQFLRDADARGVEVVIARFNIVVKWAISEIVLTQDIEERARCIIKYIHIAAHCRRYRNFATMSQIAVALTSIEIGRLTKTWKMVPAHDLRTLRELEALIGPTRNFYALRAEMEGGTLTTTETGCIPFVGIYTHDLIFNAQRPSEIASSPTTPPLVNFERCRIAAGVVKTLLRLLEASTRYNFQPIEGITERCLWMSALSDCEIRQHSEHLQ</sequence>
<feature type="compositionally biased region" description="Basic and acidic residues" evidence="3">
    <location>
        <begin position="321"/>
        <end position="333"/>
    </location>
</feature>
<keyword evidence="7" id="KW-1185">Reference proteome</keyword>
<feature type="region of interest" description="Disordered" evidence="3">
    <location>
        <begin position="629"/>
        <end position="650"/>
    </location>
</feature>
<name>A0A194UNT4_CYTMA</name>
<feature type="region of interest" description="Disordered" evidence="3">
    <location>
        <begin position="814"/>
        <end position="841"/>
    </location>
</feature>
<feature type="region of interest" description="Disordered" evidence="3">
    <location>
        <begin position="315"/>
        <end position="380"/>
    </location>
</feature>
<reference evidence="7" key="1">
    <citation type="submission" date="2014-12" db="EMBL/GenBank/DDBJ databases">
        <title>Genome Sequence of Valsa Canker Pathogens Uncovers a Specific Adaption of Colonization on Woody Bark.</title>
        <authorList>
            <person name="Yin Z."/>
            <person name="Liu H."/>
            <person name="Gao X."/>
            <person name="Li Z."/>
            <person name="Song N."/>
            <person name="Ke X."/>
            <person name="Dai Q."/>
            <person name="Wu Y."/>
            <person name="Sun Y."/>
            <person name="Xu J.-R."/>
            <person name="Kang Z.K."/>
            <person name="Wang L."/>
            <person name="Huang L."/>
        </authorList>
    </citation>
    <scope>NUCLEOTIDE SEQUENCE [LARGE SCALE GENOMIC DNA]</scope>
    <source>
        <strain evidence="7">SXYL134</strain>
    </source>
</reference>